<dbReference type="PROSITE" id="PS51257">
    <property type="entry name" value="PROKAR_LIPOPROTEIN"/>
    <property type="match status" value="1"/>
</dbReference>
<proteinExistence type="predicted"/>
<dbReference type="InterPro" id="IPR008517">
    <property type="entry name" value="GNA1162-like"/>
</dbReference>
<dbReference type="STRING" id="428992.SAMN05216272_1122"/>
<accession>A0A1G8LP32</accession>
<dbReference type="EMBL" id="FNDS01000012">
    <property type="protein sequence ID" value="SDI57472.1"/>
    <property type="molecule type" value="Genomic_DNA"/>
</dbReference>
<feature type="chain" id="PRO_5011455562" description="Lipoprotein" evidence="1">
    <location>
        <begin position="22"/>
        <end position="221"/>
    </location>
</feature>
<dbReference type="Gene3D" id="3.40.50.10610">
    <property type="entry name" value="ABC-type transport auxiliary lipoprotein component"/>
    <property type="match status" value="1"/>
</dbReference>
<organism evidence="2 3">
    <name type="scientific">Pseudomonas panipatensis</name>
    <dbReference type="NCBI Taxonomy" id="428992"/>
    <lineage>
        <taxon>Bacteria</taxon>
        <taxon>Pseudomonadati</taxon>
        <taxon>Pseudomonadota</taxon>
        <taxon>Gammaproteobacteria</taxon>
        <taxon>Pseudomonadales</taxon>
        <taxon>Pseudomonadaceae</taxon>
        <taxon>Pseudomonas</taxon>
    </lineage>
</organism>
<evidence type="ECO:0000313" key="3">
    <source>
        <dbReference type="Proteomes" id="UP000199636"/>
    </source>
</evidence>
<sequence length="221" mass="23148">MMRSLLKLFAGLLVASFVVGCAPTKTVDYSAFKQAHPRSILVLPPLNESPDVKASYSMLSQVTMPLAEAGYYVLPVALVDETFRQNGLTTPGDIHQVSTAKLKEIFGADAALYITVKDYGTRYMVISSETIVTVNAKLVDLKSGTTLWTGSASASSEEGKNNNNGAGLVGLLISAAVKQIVSSAVDDAGYPIAGVAGSRLLSAGKPAGLLYGPRSPKYGTD</sequence>
<dbReference type="Pfam" id="PF05643">
    <property type="entry name" value="GNA1162-like"/>
    <property type="match status" value="1"/>
</dbReference>
<dbReference type="OrthoDB" id="1014694at2"/>
<dbReference type="RefSeq" id="WP_090267083.1">
    <property type="nucleotide sequence ID" value="NZ_FNDS01000012.1"/>
</dbReference>
<protein>
    <recommendedName>
        <fullName evidence="4">Lipoprotein</fullName>
    </recommendedName>
</protein>
<feature type="signal peptide" evidence="1">
    <location>
        <begin position="1"/>
        <end position="21"/>
    </location>
</feature>
<keyword evidence="1" id="KW-0732">Signal</keyword>
<dbReference type="AlphaFoldDB" id="A0A1G8LP32"/>
<reference evidence="3" key="1">
    <citation type="submission" date="2016-10" db="EMBL/GenBank/DDBJ databases">
        <authorList>
            <person name="Varghese N."/>
            <person name="Submissions S."/>
        </authorList>
    </citation>
    <scope>NUCLEOTIDE SEQUENCE [LARGE SCALE GENOMIC DNA]</scope>
    <source>
        <strain evidence="3">CCM 7469</strain>
    </source>
</reference>
<name>A0A1G8LP32_9PSED</name>
<gene>
    <name evidence="2" type="ORF">SAMN05216272_1122</name>
</gene>
<keyword evidence="3" id="KW-1185">Reference proteome</keyword>
<dbReference type="Proteomes" id="UP000199636">
    <property type="component" value="Unassembled WGS sequence"/>
</dbReference>
<evidence type="ECO:0000256" key="1">
    <source>
        <dbReference type="SAM" id="SignalP"/>
    </source>
</evidence>
<evidence type="ECO:0000313" key="2">
    <source>
        <dbReference type="EMBL" id="SDI57472.1"/>
    </source>
</evidence>
<evidence type="ECO:0008006" key="4">
    <source>
        <dbReference type="Google" id="ProtNLM"/>
    </source>
</evidence>